<protein>
    <submittedName>
        <fullName evidence="2">RidA family protein</fullName>
    </submittedName>
</protein>
<sequence>MSKKLINPAALYDGAPSGMSQATVDTKSGLVFVSGQVDWNHQYSTTEQTVEGQFKKSLDNLKIALEEAGSSIEQLLQVRIYIRGELGDYMEVLAPIFSNFLGESRPAVTGIGVASLASPETLVEVEAIASIR</sequence>
<organism evidence="2 3">
    <name type="scientific">Brasilonema bromeliae SPC951</name>
    <dbReference type="NCBI Taxonomy" id="385972"/>
    <lineage>
        <taxon>Bacteria</taxon>
        <taxon>Bacillati</taxon>
        <taxon>Cyanobacteriota</taxon>
        <taxon>Cyanophyceae</taxon>
        <taxon>Nostocales</taxon>
        <taxon>Scytonemataceae</taxon>
        <taxon>Brasilonema</taxon>
        <taxon>Bromeliae group (in: Brasilonema)</taxon>
    </lineage>
</organism>
<dbReference type="EMBL" id="QMEB01000083">
    <property type="protein sequence ID" value="NMG20241.1"/>
    <property type="molecule type" value="Genomic_DNA"/>
</dbReference>
<dbReference type="RefSeq" id="WP_169155508.1">
    <property type="nucleotide sequence ID" value="NZ_CAWPJE010000063.1"/>
</dbReference>
<accession>A0ABX1P7B6</accession>
<evidence type="ECO:0000313" key="2">
    <source>
        <dbReference type="EMBL" id="NMG20241.1"/>
    </source>
</evidence>
<gene>
    <name evidence="2" type="ORF">DP116_12550</name>
</gene>
<reference evidence="2 3" key="1">
    <citation type="submission" date="2018-06" db="EMBL/GenBank/DDBJ databases">
        <title>Comparative genomics of Brasilonema spp. strains.</title>
        <authorList>
            <person name="Alvarenga D.O."/>
            <person name="Fiore M.F."/>
            <person name="Varani A.M."/>
        </authorList>
    </citation>
    <scope>NUCLEOTIDE SEQUENCE [LARGE SCALE GENOMIC DNA]</scope>
    <source>
        <strain evidence="2 3">SPC951</strain>
    </source>
</reference>
<dbReference type="CDD" id="cd00448">
    <property type="entry name" value="YjgF_YER057c_UK114_family"/>
    <property type="match status" value="1"/>
</dbReference>
<dbReference type="PANTHER" id="PTHR11803">
    <property type="entry name" value="2-IMINOBUTANOATE/2-IMINOPROPANOATE DEAMINASE RIDA"/>
    <property type="match status" value="1"/>
</dbReference>
<proteinExistence type="inferred from homology"/>
<dbReference type="SUPFAM" id="SSF55298">
    <property type="entry name" value="YjgF-like"/>
    <property type="match status" value="1"/>
</dbReference>
<evidence type="ECO:0000256" key="1">
    <source>
        <dbReference type="ARBA" id="ARBA00010552"/>
    </source>
</evidence>
<keyword evidence="3" id="KW-1185">Reference proteome</keyword>
<dbReference type="PANTHER" id="PTHR11803:SF58">
    <property type="entry name" value="PROTEIN HMF1-RELATED"/>
    <property type="match status" value="1"/>
</dbReference>
<dbReference type="InterPro" id="IPR006175">
    <property type="entry name" value="YjgF/YER057c/UK114"/>
</dbReference>
<dbReference type="Proteomes" id="UP000718564">
    <property type="component" value="Unassembled WGS sequence"/>
</dbReference>
<evidence type="ECO:0000313" key="3">
    <source>
        <dbReference type="Proteomes" id="UP000718564"/>
    </source>
</evidence>
<name>A0ABX1P7B6_9CYAN</name>
<comment type="similarity">
    <text evidence="1">Belongs to the RutC family.</text>
</comment>
<dbReference type="Gene3D" id="3.30.1330.40">
    <property type="entry name" value="RutC-like"/>
    <property type="match status" value="1"/>
</dbReference>
<comment type="caution">
    <text evidence="2">The sequence shown here is derived from an EMBL/GenBank/DDBJ whole genome shotgun (WGS) entry which is preliminary data.</text>
</comment>
<dbReference type="Pfam" id="PF01042">
    <property type="entry name" value="Ribonuc_L-PSP"/>
    <property type="match status" value="1"/>
</dbReference>
<dbReference type="InterPro" id="IPR035959">
    <property type="entry name" value="RutC-like_sf"/>
</dbReference>